<name>A0A8J8P9I4_HALGN</name>
<comment type="caution">
    <text evidence="1">The sequence shown here is derived from an EMBL/GenBank/DDBJ whole genome shotgun (WGS) entry which is preliminary data.</text>
</comment>
<sequence>MPESFAFDVNLEDLVGFYQYYTVLVQVLNEAPNFVDPINLDYQVTFNETNTIMLREVFDKEGSPIFFNCPDITGNIYVLNCFNDPNFGFTIDAKDLTALKSVIPLDVELTDTRNTRTIPIKISVIDYPPVLIGTPEIQQFKIQSTEQLIHIGEISSLYPVTIEYKLEFGQRLPEYLIQTDDKLYFVSSSEDMENCTIQIKVSNYRSLPVKYFTRIEISQKPKHPSSFEQAILESMNLDAPNFKLPFKDVIILTVLCNETIYVLQEFVDRDNDTVNVTNLNLGYAKDFVTFNYTSRTFTIFPKSPLHAYGQAYLIQFSLIDNNKFPKSRDFSFIIKVREPTLQEYPFRIFQLCITSKTPFGFLPPPSKPIKTALISIISFTQYGLLHLLITPCTQGLIDQINEKNLKIRLPKQQQRQITMFQIISKESDGNILIQIDFSEAKLISLTSYELIEVRIIKKLSYTEKDYQYLIQKNTFAKEMAPLQYNLKSISISRKAERAIIIIAQIKVTSSLIVNANAAQLENSHWLTFGTSQTFSLCSLSMHSLKPDQHHSPVNCSRQYILLASQT</sequence>
<dbReference type="EMBL" id="RRYP01000147">
    <property type="protein sequence ID" value="TNV87926.1"/>
    <property type="molecule type" value="Genomic_DNA"/>
</dbReference>
<evidence type="ECO:0000313" key="2">
    <source>
        <dbReference type="Proteomes" id="UP000785679"/>
    </source>
</evidence>
<dbReference type="Proteomes" id="UP000785679">
    <property type="component" value="Unassembled WGS sequence"/>
</dbReference>
<proteinExistence type="predicted"/>
<organism evidence="1 2">
    <name type="scientific">Halteria grandinella</name>
    <dbReference type="NCBI Taxonomy" id="5974"/>
    <lineage>
        <taxon>Eukaryota</taxon>
        <taxon>Sar</taxon>
        <taxon>Alveolata</taxon>
        <taxon>Ciliophora</taxon>
        <taxon>Intramacronucleata</taxon>
        <taxon>Spirotrichea</taxon>
        <taxon>Stichotrichia</taxon>
        <taxon>Sporadotrichida</taxon>
        <taxon>Halteriidae</taxon>
        <taxon>Halteria</taxon>
    </lineage>
</organism>
<gene>
    <name evidence="1" type="ORF">FGO68_gene10676</name>
</gene>
<dbReference type="AlphaFoldDB" id="A0A8J8P9I4"/>
<protein>
    <submittedName>
        <fullName evidence="1">Uncharacterized protein</fullName>
    </submittedName>
</protein>
<keyword evidence="2" id="KW-1185">Reference proteome</keyword>
<reference evidence="1" key="1">
    <citation type="submission" date="2019-06" db="EMBL/GenBank/DDBJ databases">
        <authorList>
            <person name="Zheng W."/>
        </authorList>
    </citation>
    <scope>NUCLEOTIDE SEQUENCE</scope>
    <source>
        <strain evidence="1">QDHG01</strain>
    </source>
</reference>
<accession>A0A8J8P9I4</accession>
<evidence type="ECO:0000313" key="1">
    <source>
        <dbReference type="EMBL" id="TNV87926.1"/>
    </source>
</evidence>